<sequence>MELQQRRHLPWYVDQPVPRLPPCVGLDELHRRPRRRLWLPARPRR</sequence>
<evidence type="ECO:0000313" key="2">
    <source>
        <dbReference type="Proteomes" id="UP000324222"/>
    </source>
</evidence>
<evidence type="ECO:0000313" key="1">
    <source>
        <dbReference type="EMBL" id="MPD00106.1"/>
    </source>
</evidence>
<keyword evidence="2" id="KW-1185">Reference proteome</keyword>
<organism evidence="1 2">
    <name type="scientific">Portunus trituberculatus</name>
    <name type="common">Swimming crab</name>
    <name type="synonym">Neptunus trituberculatus</name>
    <dbReference type="NCBI Taxonomy" id="210409"/>
    <lineage>
        <taxon>Eukaryota</taxon>
        <taxon>Metazoa</taxon>
        <taxon>Ecdysozoa</taxon>
        <taxon>Arthropoda</taxon>
        <taxon>Crustacea</taxon>
        <taxon>Multicrustacea</taxon>
        <taxon>Malacostraca</taxon>
        <taxon>Eumalacostraca</taxon>
        <taxon>Eucarida</taxon>
        <taxon>Decapoda</taxon>
        <taxon>Pleocyemata</taxon>
        <taxon>Brachyura</taxon>
        <taxon>Eubrachyura</taxon>
        <taxon>Portunoidea</taxon>
        <taxon>Portunidae</taxon>
        <taxon>Portuninae</taxon>
        <taxon>Portunus</taxon>
    </lineage>
</organism>
<gene>
    <name evidence="1" type="ORF">E2C01_095556</name>
</gene>
<reference evidence="1 2" key="1">
    <citation type="submission" date="2019-05" db="EMBL/GenBank/DDBJ databases">
        <title>Another draft genome of Portunus trituberculatus and its Hox gene families provides insights of decapod evolution.</title>
        <authorList>
            <person name="Jeong J.-H."/>
            <person name="Song I."/>
            <person name="Kim S."/>
            <person name="Choi T."/>
            <person name="Kim D."/>
            <person name="Ryu S."/>
            <person name="Kim W."/>
        </authorList>
    </citation>
    <scope>NUCLEOTIDE SEQUENCE [LARGE SCALE GENOMIC DNA]</scope>
    <source>
        <tissue evidence="1">Muscle</tissue>
    </source>
</reference>
<proteinExistence type="predicted"/>
<comment type="caution">
    <text evidence="1">The sequence shown here is derived from an EMBL/GenBank/DDBJ whole genome shotgun (WGS) entry which is preliminary data.</text>
</comment>
<accession>A0A5B7JZQ0</accession>
<dbReference type="EMBL" id="VSRR010121381">
    <property type="protein sequence ID" value="MPD00106.1"/>
    <property type="molecule type" value="Genomic_DNA"/>
</dbReference>
<dbReference type="AlphaFoldDB" id="A0A5B7JZQ0"/>
<protein>
    <submittedName>
        <fullName evidence="1">Uncharacterized protein</fullName>
    </submittedName>
</protein>
<name>A0A5B7JZQ0_PORTR</name>
<dbReference type="Proteomes" id="UP000324222">
    <property type="component" value="Unassembled WGS sequence"/>
</dbReference>